<dbReference type="InterPro" id="IPR011008">
    <property type="entry name" value="Dimeric_a/b-barrel"/>
</dbReference>
<name>A0A2T5B5K4_MYCDI</name>
<dbReference type="InterPro" id="IPR044662">
    <property type="entry name" value="HS1/DABB1-like"/>
</dbReference>
<dbReference type="EMBL" id="PZZZ01000005">
    <property type="protein sequence ID" value="PTM94224.1"/>
    <property type="molecule type" value="Genomic_DNA"/>
</dbReference>
<dbReference type="Gene3D" id="3.30.70.100">
    <property type="match status" value="1"/>
</dbReference>
<dbReference type="PANTHER" id="PTHR33178">
    <property type="match status" value="1"/>
</dbReference>
<dbReference type="Pfam" id="PF07876">
    <property type="entry name" value="Dabb"/>
    <property type="match status" value="1"/>
</dbReference>
<dbReference type="AlphaFoldDB" id="A0A2T5B5K4"/>
<gene>
    <name evidence="3" type="ORF">C7449_105123</name>
</gene>
<evidence type="ECO:0000256" key="1">
    <source>
        <dbReference type="ARBA" id="ARBA00011738"/>
    </source>
</evidence>
<dbReference type="Proteomes" id="UP000241247">
    <property type="component" value="Unassembled WGS sequence"/>
</dbReference>
<reference evidence="3 4" key="1">
    <citation type="submission" date="2018-04" db="EMBL/GenBank/DDBJ databases">
        <title>Genomic Encyclopedia of Type Strains, Phase IV (KMG-IV): sequencing the most valuable type-strain genomes for metagenomic binning, comparative biology and taxonomic classification.</title>
        <authorList>
            <person name="Goeker M."/>
        </authorList>
    </citation>
    <scope>NUCLEOTIDE SEQUENCE [LARGE SCALE GENOMIC DNA]</scope>
    <source>
        <strain evidence="3 4">DSM 7138</strain>
    </source>
</reference>
<comment type="subunit">
    <text evidence="1">Homodimer.</text>
</comment>
<protein>
    <submittedName>
        <fullName evidence="3">Stress responsive alpha/beta barrel protein</fullName>
    </submittedName>
</protein>
<dbReference type="OrthoDB" id="9816070at2"/>
<dbReference type="PANTHER" id="PTHR33178:SF10">
    <property type="entry name" value="STRESS-RESPONSE A_B BARREL DOMAIN-CONTAINING PROTEIN"/>
    <property type="match status" value="1"/>
</dbReference>
<dbReference type="SUPFAM" id="SSF54909">
    <property type="entry name" value="Dimeric alpha+beta barrel"/>
    <property type="match status" value="1"/>
</dbReference>
<dbReference type="SMART" id="SM00886">
    <property type="entry name" value="Dabb"/>
    <property type="match status" value="1"/>
</dbReference>
<comment type="caution">
    <text evidence="3">The sequence shown here is derived from an EMBL/GenBank/DDBJ whole genome shotgun (WGS) entry which is preliminary data.</text>
</comment>
<evidence type="ECO:0000313" key="3">
    <source>
        <dbReference type="EMBL" id="PTM94224.1"/>
    </source>
</evidence>
<evidence type="ECO:0000313" key="4">
    <source>
        <dbReference type="Proteomes" id="UP000241247"/>
    </source>
</evidence>
<evidence type="ECO:0000259" key="2">
    <source>
        <dbReference type="PROSITE" id="PS51502"/>
    </source>
</evidence>
<dbReference type="RefSeq" id="WP_108003335.1">
    <property type="nucleotide sequence ID" value="NZ_JBHEEX010000003.1"/>
</dbReference>
<keyword evidence="4" id="KW-1185">Reference proteome</keyword>
<dbReference type="PROSITE" id="PS51502">
    <property type="entry name" value="S_R_A_B_BARREL"/>
    <property type="match status" value="1"/>
</dbReference>
<sequence>MIRHCVFIRFKPTISKAQKAEIFDEIAALKGRLPGLLAVHAGTNVSPEAGMDKGFSDGFIVDFDDSFARDAYLADEEHRKTGVKIVAAALDGAKGILVYDLETED</sequence>
<proteinExistence type="predicted"/>
<feature type="domain" description="Stress-response A/B barrel" evidence="2">
    <location>
        <begin position="2"/>
        <end position="101"/>
    </location>
</feature>
<dbReference type="InterPro" id="IPR013097">
    <property type="entry name" value="Dabb"/>
</dbReference>
<organism evidence="3 4">
    <name type="scientific">Mycoplana dimorpha</name>
    <dbReference type="NCBI Taxonomy" id="28320"/>
    <lineage>
        <taxon>Bacteria</taxon>
        <taxon>Pseudomonadati</taxon>
        <taxon>Pseudomonadota</taxon>
        <taxon>Alphaproteobacteria</taxon>
        <taxon>Hyphomicrobiales</taxon>
        <taxon>Rhizobiaceae</taxon>
        <taxon>Mycoplana</taxon>
    </lineage>
</organism>
<accession>A0A2T5B5K4</accession>